<dbReference type="EMBL" id="JACGWJ010000025">
    <property type="protein sequence ID" value="KAL0316482.1"/>
    <property type="molecule type" value="Genomic_DNA"/>
</dbReference>
<protein>
    <submittedName>
        <fullName evidence="2">Uncharacterized protein</fullName>
    </submittedName>
</protein>
<dbReference type="AlphaFoldDB" id="A0AAW2LD27"/>
<name>A0AAW2LD27_SESRA</name>
<comment type="caution">
    <text evidence="2">The sequence shown here is derived from an EMBL/GenBank/DDBJ whole genome shotgun (WGS) entry which is preliminary data.</text>
</comment>
<evidence type="ECO:0000313" key="2">
    <source>
        <dbReference type="EMBL" id="KAL0316482.1"/>
    </source>
</evidence>
<reference evidence="2" key="1">
    <citation type="submission" date="2020-06" db="EMBL/GenBank/DDBJ databases">
        <authorList>
            <person name="Li T."/>
            <person name="Hu X."/>
            <person name="Zhang T."/>
            <person name="Song X."/>
            <person name="Zhang H."/>
            <person name="Dai N."/>
            <person name="Sheng W."/>
            <person name="Hou X."/>
            <person name="Wei L."/>
        </authorList>
    </citation>
    <scope>NUCLEOTIDE SEQUENCE</scope>
    <source>
        <strain evidence="2">G02</strain>
        <tissue evidence="2">Leaf</tissue>
    </source>
</reference>
<organism evidence="2">
    <name type="scientific">Sesamum radiatum</name>
    <name type="common">Black benniseed</name>
    <dbReference type="NCBI Taxonomy" id="300843"/>
    <lineage>
        <taxon>Eukaryota</taxon>
        <taxon>Viridiplantae</taxon>
        <taxon>Streptophyta</taxon>
        <taxon>Embryophyta</taxon>
        <taxon>Tracheophyta</taxon>
        <taxon>Spermatophyta</taxon>
        <taxon>Magnoliopsida</taxon>
        <taxon>eudicotyledons</taxon>
        <taxon>Gunneridae</taxon>
        <taxon>Pentapetalae</taxon>
        <taxon>asterids</taxon>
        <taxon>lamiids</taxon>
        <taxon>Lamiales</taxon>
        <taxon>Pedaliaceae</taxon>
        <taxon>Sesamum</taxon>
    </lineage>
</organism>
<sequence length="98" mass="11229">MNLEDVWLVRRSNRDRQGENELSSSSRSRGKPRQCFNPLDPKNEHYTPIITSPARILMAINQHHALQWPKSSEKDPQLLIIFVGMTESMCITPIDAAN</sequence>
<accession>A0AAW2LD27</accession>
<feature type="region of interest" description="Disordered" evidence="1">
    <location>
        <begin position="14"/>
        <end position="44"/>
    </location>
</feature>
<evidence type="ECO:0000256" key="1">
    <source>
        <dbReference type="SAM" id="MobiDB-lite"/>
    </source>
</evidence>
<gene>
    <name evidence="2" type="ORF">Sradi_5526400</name>
</gene>
<proteinExistence type="predicted"/>
<reference evidence="2" key="2">
    <citation type="journal article" date="2024" name="Plant">
        <title>Genomic evolution and insights into agronomic trait innovations of Sesamum species.</title>
        <authorList>
            <person name="Miao H."/>
            <person name="Wang L."/>
            <person name="Qu L."/>
            <person name="Liu H."/>
            <person name="Sun Y."/>
            <person name="Le M."/>
            <person name="Wang Q."/>
            <person name="Wei S."/>
            <person name="Zheng Y."/>
            <person name="Lin W."/>
            <person name="Duan Y."/>
            <person name="Cao H."/>
            <person name="Xiong S."/>
            <person name="Wang X."/>
            <person name="Wei L."/>
            <person name="Li C."/>
            <person name="Ma Q."/>
            <person name="Ju M."/>
            <person name="Zhao R."/>
            <person name="Li G."/>
            <person name="Mu C."/>
            <person name="Tian Q."/>
            <person name="Mei H."/>
            <person name="Zhang T."/>
            <person name="Gao T."/>
            <person name="Zhang H."/>
        </authorList>
    </citation>
    <scope>NUCLEOTIDE SEQUENCE</scope>
    <source>
        <strain evidence="2">G02</strain>
    </source>
</reference>